<feature type="domain" description="SusD-like N-terminal" evidence="8">
    <location>
        <begin position="44"/>
        <end position="224"/>
    </location>
</feature>
<evidence type="ECO:0000256" key="3">
    <source>
        <dbReference type="ARBA" id="ARBA00022729"/>
    </source>
</evidence>
<dbReference type="OrthoDB" id="5694214at2"/>
<proteinExistence type="inferred from homology"/>
<feature type="domain" description="RagB/SusD" evidence="7">
    <location>
        <begin position="318"/>
        <end position="565"/>
    </location>
</feature>
<dbReference type="Proteomes" id="UP000002774">
    <property type="component" value="Chromosome"/>
</dbReference>
<evidence type="ECO:0000313" key="10">
    <source>
        <dbReference type="Proteomes" id="UP000002774"/>
    </source>
</evidence>
<dbReference type="InterPro" id="IPR011990">
    <property type="entry name" value="TPR-like_helical_dom_sf"/>
</dbReference>
<dbReference type="Pfam" id="PF14322">
    <property type="entry name" value="SusD-like_3"/>
    <property type="match status" value="1"/>
</dbReference>
<evidence type="ECO:0000313" key="9">
    <source>
        <dbReference type="EMBL" id="EHQ28130.1"/>
    </source>
</evidence>
<evidence type="ECO:0000256" key="2">
    <source>
        <dbReference type="ARBA" id="ARBA00006275"/>
    </source>
</evidence>
<evidence type="ECO:0000256" key="1">
    <source>
        <dbReference type="ARBA" id="ARBA00004442"/>
    </source>
</evidence>
<comment type="similarity">
    <text evidence="2">Belongs to the SusD family.</text>
</comment>
<comment type="subcellular location">
    <subcellularLocation>
        <location evidence="1">Cell outer membrane</location>
    </subcellularLocation>
</comment>
<organism evidence="9 10">
    <name type="scientific">Mucilaginibacter paludis DSM 18603</name>
    <dbReference type="NCBI Taxonomy" id="714943"/>
    <lineage>
        <taxon>Bacteria</taxon>
        <taxon>Pseudomonadati</taxon>
        <taxon>Bacteroidota</taxon>
        <taxon>Sphingobacteriia</taxon>
        <taxon>Sphingobacteriales</taxon>
        <taxon>Sphingobacteriaceae</taxon>
        <taxon>Mucilaginibacter</taxon>
    </lineage>
</organism>
<keyword evidence="4" id="KW-0472">Membrane</keyword>
<dbReference type="InterPro" id="IPR033985">
    <property type="entry name" value="SusD-like_N"/>
</dbReference>
<gene>
    <name evidence="9" type="ORF">Mucpa_4039</name>
</gene>
<keyword evidence="3 6" id="KW-0732">Signal</keyword>
<feature type="chain" id="PRO_5003557057" evidence="6">
    <location>
        <begin position="20"/>
        <end position="565"/>
    </location>
</feature>
<dbReference type="HOGENOM" id="CLU_015553_0_3_10"/>
<evidence type="ECO:0000256" key="6">
    <source>
        <dbReference type="SAM" id="SignalP"/>
    </source>
</evidence>
<feature type="signal peptide" evidence="6">
    <location>
        <begin position="1"/>
        <end position="19"/>
    </location>
</feature>
<dbReference type="Pfam" id="PF07980">
    <property type="entry name" value="SusD_RagB"/>
    <property type="match status" value="1"/>
</dbReference>
<dbReference type="eggNOG" id="COG1435">
    <property type="taxonomic scope" value="Bacteria"/>
</dbReference>
<evidence type="ECO:0000259" key="7">
    <source>
        <dbReference type="Pfam" id="PF07980"/>
    </source>
</evidence>
<sequence>MNMKNITLLAAIAVIISLASCQKQFLQMPISNSTTVDTVFSTSINAQAAITSAYQQSLSQGIPYQGYWNSMLQDNLSGAMNYGFAWTIANAMVLNGMSASSGNEDMDGFNYNYTAIRQDYLVKENIGKVKDMSDADKAVVRAEMQALIAYRYVQMMIMYGGVPIVSKSFASTDNLAIPRHPLKQVLDSIVTWCDYASAVVPSQWPSTWRGRMTKSAVLAIKAKALLYAARPLFNSATPYLNFVGNNNLVCLGSTDPSRWDAAVKAADAEITEAEGQGGLGIINTGDPLDDYGKATSLPGNNEVILAYKSDNSSSIYTFYNAHTWQAYGNLLNTNQLKFYYKSDGTDEVWPNTTTVKPFSEYLSNMNAIEPRFKACFQPWQMDAWNNPGDNNWSNQSMFQWQNPGCARITKFYYKAGTRGWFEFPIFRLASAYLSAAEAYNELGQSQLALDRLNKIHLRAGLPAITQKDKTLLRAIIQREWMVEFFDENYRLHDIKHWKLADINNGLIGGTITAFTYNGNTGATLNGNADYQDKVLYQAFWADREYLNPFPQTEVNKSIIVQNPGY</sequence>
<name>H1Y4T6_9SPHI</name>
<dbReference type="SUPFAM" id="SSF48452">
    <property type="entry name" value="TPR-like"/>
    <property type="match status" value="1"/>
</dbReference>
<protein>
    <submittedName>
        <fullName evidence="9">RagB/SusD domain-containing protein</fullName>
    </submittedName>
</protein>
<evidence type="ECO:0000256" key="5">
    <source>
        <dbReference type="ARBA" id="ARBA00023237"/>
    </source>
</evidence>
<dbReference type="GO" id="GO:0009279">
    <property type="term" value="C:cell outer membrane"/>
    <property type="evidence" value="ECO:0007669"/>
    <property type="project" value="UniProtKB-SubCell"/>
</dbReference>
<dbReference type="PROSITE" id="PS51257">
    <property type="entry name" value="PROKAR_LIPOPROTEIN"/>
    <property type="match status" value="1"/>
</dbReference>
<reference evidence="9" key="1">
    <citation type="submission" date="2011-09" db="EMBL/GenBank/DDBJ databases">
        <title>The permanent draft genome of Mucilaginibacter paludis DSM 18603.</title>
        <authorList>
            <consortium name="US DOE Joint Genome Institute (JGI-PGF)"/>
            <person name="Lucas S."/>
            <person name="Han J."/>
            <person name="Lapidus A."/>
            <person name="Bruce D."/>
            <person name="Goodwin L."/>
            <person name="Pitluck S."/>
            <person name="Peters L."/>
            <person name="Kyrpides N."/>
            <person name="Mavromatis K."/>
            <person name="Ivanova N."/>
            <person name="Mikhailova N."/>
            <person name="Held B."/>
            <person name="Detter J.C."/>
            <person name="Tapia R."/>
            <person name="Han C."/>
            <person name="Land M."/>
            <person name="Hauser L."/>
            <person name="Markowitz V."/>
            <person name="Cheng J.-F."/>
            <person name="Hugenholtz P."/>
            <person name="Woyke T."/>
            <person name="Wu D."/>
            <person name="Tindall B."/>
            <person name="Brambilla E."/>
            <person name="Klenk H.-P."/>
            <person name="Eisen J.A."/>
        </authorList>
    </citation>
    <scope>NUCLEOTIDE SEQUENCE [LARGE SCALE GENOMIC DNA]</scope>
    <source>
        <strain evidence="9">DSM 18603</strain>
    </source>
</reference>
<dbReference type="STRING" id="714943.Mucpa_4039"/>
<keyword evidence="5" id="KW-0998">Cell outer membrane</keyword>
<evidence type="ECO:0000259" key="8">
    <source>
        <dbReference type="Pfam" id="PF14322"/>
    </source>
</evidence>
<evidence type="ECO:0000256" key="4">
    <source>
        <dbReference type="ARBA" id="ARBA00023136"/>
    </source>
</evidence>
<dbReference type="AlphaFoldDB" id="H1Y4T6"/>
<dbReference type="EMBL" id="CM001403">
    <property type="protein sequence ID" value="EHQ28130.1"/>
    <property type="molecule type" value="Genomic_DNA"/>
</dbReference>
<accession>H1Y4T6</accession>
<keyword evidence="10" id="KW-1185">Reference proteome</keyword>
<dbReference type="InterPro" id="IPR012944">
    <property type="entry name" value="SusD_RagB_dom"/>
</dbReference>
<dbReference type="Gene3D" id="1.25.40.390">
    <property type="match status" value="1"/>
</dbReference>